<name>I3DTJ9_BACMM</name>
<accession>I3DTJ9</accession>
<dbReference type="AlphaFoldDB" id="I3DTJ9"/>
<geneLocation type="plasmid" evidence="1 2">
    <name>pBM69</name>
</geneLocation>
<dbReference type="InterPro" id="IPR025855">
    <property type="entry name" value="Replic_Relax"/>
</dbReference>
<dbReference type="InterPro" id="IPR036390">
    <property type="entry name" value="WH_DNA-bd_sf"/>
</dbReference>
<dbReference type="OrthoDB" id="2676339at2"/>
<dbReference type="HOGENOM" id="CLU_971996_0_0_9"/>
<dbReference type="Pfam" id="PF13814">
    <property type="entry name" value="Replic_Relax"/>
    <property type="match status" value="1"/>
</dbReference>
<dbReference type="EMBL" id="CP007740">
    <property type="protein sequence ID" value="AIE61704.1"/>
    <property type="molecule type" value="Genomic_DNA"/>
</dbReference>
<keyword evidence="1" id="KW-0614">Plasmid</keyword>
<gene>
    <name evidence="1" type="ORF">BMMGA3_16775</name>
</gene>
<keyword evidence="2" id="KW-1185">Reference proteome</keyword>
<evidence type="ECO:0000313" key="2">
    <source>
        <dbReference type="Proteomes" id="UP000027602"/>
    </source>
</evidence>
<dbReference type="eggNOG" id="ENOG5030P8G">
    <property type="taxonomic scope" value="Bacteria"/>
</dbReference>
<protein>
    <recommendedName>
        <fullName evidence="3">Protein involved in plasmid replication-relaxation</fullName>
    </recommendedName>
</protein>
<sequence>MPKRIGEIEEKLFVTLHDLVFVDVEYLEKYIFVHSDGKPYTKGGISRQMRALEEEGYIKSFPVAKANVTGRDRLVYTLDTKGVQEVKEILGDADWDSRWTQRTPTYVFHSLRMSHIQGVFAHQKDELFIFKEFFSERRAFRNYGEVTKDKQGKDRQPYDTVIRPDGAFVLERMVNGQKAQFLYFVELERSRQRIEVTLNKIRRYNEYVRKRAFENDVIFGDAIKIVRVLFVSNNDTERNQLMENAKKADSREIEKIGGALLFSTYDDVIADPYGAIWKAANSTDPNKLYSLYQRIE</sequence>
<dbReference type="Proteomes" id="UP000027602">
    <property type="component" value="Plasmid pBM69"/>
</dbReference>
<dbReference type="SUPFAM" id="SSF46785">
    <property type="entry name" value="Winged helix' DNA-binding domain"/>
    <property type="match status" value="1"/>
</dbReference>
<reference evidence="1 2" key="1">
    <citation type="journal article" date="2015" name="BMC Genomics">
        <title>Transcriptome analysis of thermophilic methylotrophic Bacillus methanolicus MGA3 using RNA-sequencing provides detailed insights into its previously uncharted transcriptional landscape.</title>
        <authorList>
            <person name="Irla M."/>
            <person name="Neshat A."/>
            <person name="Brautaset T."/>
            <person name="Ruckert C."/>
            <person name="Kalinowski J."/>
            <person name="Wendisch V.F."/>
        </authorList>
    </citation>
    <scope>NUCLEOTIDE SEQUENCE [LARGE SCALE GENOMIC DNA]</scope>
    <source>
        <strain evidence="2">MGA3 / ATCC 53907</strain>
        <plasmid evidence="2">Plasmid pBM69</plasmid>
    </source>
</reference>
<dbReference type="RefSeq" id="WP_003349916.1">
    <property type="nucleotide sequence ID" value="NZ_ADWW01000012.1"/>
</dbReference>
<evidence type="ECO:0000313" key="1">
    <source>
        <dbReference type="EMBL" id="AIE61704.1"/>
    </source>
</evidence>
<evidence type="ECO:0008006" key="3">
    <source>
        <dbReference type="Google" id="ProtNLM"/>
    </source>
</evidence>
<dbReference type="KEGG" id="bmet:BMMGA3_16775"/>
<proteinExistence type="predicted"/>
<organism evidence="1 2">
    <name type="scientific">Bacillus methanolicus (strain MGA3 / ATCC 53907)</name>
    <dbReference type="NCBI Taxonomy" id="796606"/>
    <lineage>
        <taxon>Bacteria</taxon>
        <taxon>Bacillati</taxon>
        <taxon>Bacillota</taxon>
        <taxon>Bacilli</taxon>
        <taxon>Bacillales</taxon>
        <taxon>Bacillaceae</taxon>
        <taxon>Bacillus</taxon>
    </lineage>
</organism>